<comment type="caution">
    <text evidence="1">The sequence shown here is derived from an EMBL/GenBank/DDBJ whole genome shotgun (WGS) entry which is preliminary data.</text>
</comment>
<keyword evidence="2" id="KW-1185">Reference proteome</keyword>
<proteinExistence type="predicted"/>
<protein>
    <submittedName>
        <fullName evidence="1">Uncharacterized protein</fullName>
    </submittedName>
</protein>
<dbReference type="Proteomes" id="UP000245609">
    <property type="component" value="Unassembled WGS sequence"/>
</dbReference>
<organism evidence="1 2">
    <name type="scientific">Smittium megazygosporum</name>
    <dbReference type="NCBI Taxonomy" id="133381"/>
    <lineage>
        <taxon>Eukaryota</taxon>
        <taxon>Fungi</taxon>
        <taxon>Fungi incertae sedis</taxon>
        <taxon>Zoopagomycota</taxon>
        <taxon>Kickxellomycotina</taxon>
        <taxon>Harpellomycetes</taxon>
        <taxon>Harpellales</taxon>
        <taxon>Legeriomycetaceae</taxon>
        <taxon>Smittium</taxon>
    </lineage>
</organism>
<evidence type="ECO:0000313" key="2">
    <source>
        <dbReference type="Proteomes" id="UP000245609"/>
    </source>
</evidence>
<sequence>MYNFRPGISDRCSGIEISNGRFAHKLNKGNKGLSGFGLNSMVMVFKQTLDSMNQVRWKFPSEKTDPDFRENDAIFISKNNDSLSNKALIDPIDPLIVEKFSILKFFEHIAYYSEDYFQKHRLFPDLPVTTVHSLNLHILMSKNTSNFLKTLFENIGSLKYDNHRVQTLTLDGEREFDSENS</sequence>
<accession>A0A2T9Z9M4</accession>
<gene>
    <name evidence="1" type="ORF">BB560_004329</name>
</gene>
<reference evidence="1 2" key="1">
    <citation type="journal article" date="2018" name="MBio">
        <title>Comparative Genomics Reveals the Core Gene Toolbox for the Fungus-Insect Symbiosis.</title>
        <authorList>
            <person name="Wang Y."/>
            <person name="Stata M."/>
            <person name="Wang W."/>
            <person name="Stajich J.E."/>
            <person name="White M.M."/>
            <person name="Moncalvo J.M."/>
        </authorList>
    </citation>
    <scope>NUCLEOTIDE SEQUENCE [LARGE SCALE GENOMIC DNA]</scope>
    <source>
        <strain evidence="1 2">SC-DP-2</strain>
    </source>
</reference>
<dbReference type="AlphaFoldDB" id="A0A2T9Z9M4"/>
<name>A0A2T9Z9M4_9FUNG</name>
<dbReference type="EMBL" id="MBFS01001240">
    <property type="protein sequence ID" value="PVV01262.1"/>
    <property type="molecule type" value="Genomic_DNA"/>
</dbReference>
<evidence type="ECO:0000313" key="1">
    <source>
        <dbReference type="EMBL" id="PVV01262.1"/>
    </source>
</evidence>